<evidence type="ECO:0000313" key="10">
    <source>
        <dbReference type="Proteomes" id="UP000256645"/>
    </source>
</evidence>
<comment type="similarity">
    <text evidence="5">Belongs to the laat-1 family.</text>
</comment>
<feature type="transmembrane region" description="Helical" evidence="8">
    <location>
        <begin position="252"/>
        <end position="270"/>
    </location>
</feature>
<dbReference type="InterPro" id="IPR051415">
    <property type="entry name" value="LAAT-1"/>
</dbReference>
<sequence>MASTLALLPFFLSQDLTTKEALSGIFGSISLATWVCLLIPQLIENYQNDSADGISLVFLFVWLLGDLTNLAGALWAGLVPTVIALAIYFCIADFVLISQCMYYNNKNARKARRQQSVVSTGSEQEPLLSRRRSSDNTGLPGSHRRTSALSARSVDGSLVKIEEEQISMARTWFNNTISILGVIALGVVGWGIAYQTKVWTPTPEHGDTPQATEVAFGAEVLGYFSAICYLGARIPQILKNHKDRSVEGLAPLFFMLSMMGNTTYGAQILFHSQDREYLLTNLPWLIGSIGTIFEDCIIFVQFHVYNSRKDSDSAVE</sequence>
<evidence type="ECO:0000256" key="7">
    <source>
        <dbReference type="SAM" id="MobiDB-lite"/>
    </source>
</evidence>
<evidence type="ECO:0000256" key="3">
    <source>
        <dbReference type="ARBA" id="ARBA00022989"/>
    </source>
</evidence>
<dbReference type="OrthoDB" id="8048523at2759"/>
<organism evidence="9 10">
    <name type="scientific">Coleophoma cylindrospora</name>
    <dbReference type="NCBI Taxonomy" id="1849047"/>
    <lineage>
        <taxon>Eukaryota</taxon>
        <taxon>Fungi</taxon>
        <taxon>Dikarya</taxon>
        <taxon>Ascomycota</taxon>
        <taxon>Pezizomycotina</taxon>
        <taxon>Leotiomycetes</taxon>
        <taxon>Helotiales</taxon>
        <taxon>Dermateaceae</taxon>
        <taxon>Coleophoma</taxon>
    </lineage>
</organism>
<evidence type="ECO:0008006" key="11">
    <source>
        <dbReference type="Google" id="ProtNLM"/>
    </source>
</evidence>
<feature type="transmembrane region" description="Helical" evidence="8">
    <location>
        <begin position="214"/>
        <end position="232"/>
    </location>
</feature>
<reference evidence="9 10" key="1">
    <citation type="journal article" date="2018" name="IMA Fungus">
        <title>IMA Genome-F 9: Draft genome sequence of Annulohypoxylon stygium, Aspergillus mulundensis, Berkeleyomyces basicola (syn. Thielaviopsis basicola), Ceratocystis smalleyi, two Cercospora beticola strains, Coleophoma cylindrospora, Fusarium fracticaudum, Phialophora cf. hyalina, and Morchella septimelata.</title>
        <authorList>
            <person name="Wingfield B.D."/>
            <person name="Bills G.F."/>
            <person name="Dong Y."/>
            <person name="Huang W."/>
            <person name="Nel W.J."/>
            <person name="Swalarsk-Parry B.S."/>
            <person name="Vaghefi N."/>
            <person name="Wilken P.M."/>
            <person name="An Z."/>
            <person name="de Beer Z.W."/>
            <person name="De Vos L."/>
            <person name="Chen L."/>
            <person name="Duong T.A."/>
            <person name="Gao Y."/>
            <person name="Hammerbacher A."/>
            <person name="Kikkert J.R."/>
            <person name="Li Y."/>
            <person name="Li H."/>
            <person name="Li K."/>
            <person name="Li Q."/>
            <person name="Liu X."/>
            <person name="Ma X."/>
            <person name="Naidoo K."/>
            <person name="Pethybridge S.J."/>
            <person name="Sun J."/>
            <person name="Steenkamp E.T."/>
            <person name="van der Nest M.A."/>
            <person name="van Wyk S."/>
            <person name="Wingfield M.J."/>
            <person name="Xiong C."/>
            <person name="Yue Q."/>
            <person name="Zhang X."/>
        </authorList>
    </citation>
    <scope>NUCLEOTIDE SEQUENCE [LARGE SCALE GENOMIC DNA]</scope>
    <source>
        <strain evidence="9 10">BP6252</strain>
    </source>
</reference>
<dbReference type="EMBL" id="PDLM01000014">
    <property type="protein sequence ID" value="RDW62010.1"/>
    <property type="molecule type" value="Genomic_DNA"/>
</dbReference>
<feature type="transmembrane region" description="Helical" evidence="8">
    <location>
        <begin position="55"/>
        <end position="76"/>
    </location>
</feature>
<accession>A0A3D8QK14</accession>
<feature type="compositionally biased region" description="Polar residues" evidence="7">
    <location>
        <begin position="114"/>
        <end position="123"/>
    </location>
</feature>
<evidence type="ECO:0000256" key="5">
    <source>
        <dbReference type="ARBA" id="ARBA00038039"/>
    </source>
</evidence>
<evidence type="ECO:0000256" key="8">
    <source>
        <dbReference type="SAM" id="Phobius"/>
    </source>
</evidence>
<gene>
    <name evidence="9" type="ORF">BP6252_11443</name>
</gene>
<evidence type="ECO:0000256" key="6">
    <source>
        <dbReference type="ARBA" id="ARBA00050768"/>
    </source>
</evidence>
<protein>
    <recommendedName>
        <fullName evidence="11">Vacuolar membrane PQ loop repeat protein</fullName>
    </recommendedName>
</protein>
<evidence type="ECO:0000313" key="9">
    <source>
        <dbReference type="EMBL" id="RDW62010.1"/>
    </source>
</evidence>
<keyword evidence="10" id="KW-1185">Reference proteome</keyword>
<dbReference type="Pfam" id="PF04193">
    <property type="entry name" value="PQ-loop"/>
    <property type="match status" value="2"/>
</dbReference>
<dbReference type="GO" id="GO:0034486">
    <property type="term" value="P:vacuolar transmembrane transport"/>
    <property type="evidence" value="ECO:0007669"/>
    <property type="project" value="UniProtKB-ARBA"/>
</dbReference>
<dbReference type="InterPro" id="IPR006603">
    <property type="entry name" value="PQ-loop_rpt"/>
</dbReference>
<dbReference type="PANTHER" id="PTHR16201">
    <property type="entry name" value="SEVEN TRANSMEMBRANE PROTEIN 1-RELATED"/>
    <property type="match status" value="1"/>
</dbReference>
<feature type="transmembrane region" description="Helical" evidence="8">
    <location>
        <begin position="282"/>
        <end position="302"/>
    </location>
</feature>
<dbReference type="SMART" id="SM00679">
    <property type="entry name" value="CTNS"/>
    <property type="match status" value="2"/>
</dbReference>
<feature type="transmembrane region" description="Helical" evidence="8">
    <location>
        <begin position="172"/>
        <end position="194"/>
    </location>
</feature>
<dbReference type="PANTHER" id="PTHR16201:SF44">
    <property type="entry name" value="SEVEN TRANSMEMBRANE PROTEIN 1"/>
    <property type="match status" value="1"/>
</dbReference>
<feature type="transmembrane region" description="Helical" evidence="8">
    <location>
        <begin position="25"/>
        <end position="43"/>
    </location>
</feature>
<feature type="transmembrane region" description="Helical" evidence="8">
    <location>
        <begin position="82"/>
        <end position="103"/>
    </location>
</feature>
<comment type="caution">
    <text evidence="9">The sequence shown here is derived from an EMBL/GenBank/DDBJ whole genome shotgun (WGS) entry which is preliminary data.</text>
</comment>
<evidence type="ECO:0000256" key="1">
    <source>
        <dbReference type="ARBA" id="ARBA00004141"/>
    </source>
</evidence>
<dbReference type="Gene3D" id="1.20.1280.290">
    <property type="match status" value="2"/>
</dbReference>
<feature type="region of interest" description="Disordered" evidence="7">
    <location>
        <begin position="114"/>
        <end position="148"/>
    </location>
</feature>
<dbReference type="FunFam" id="1.20.1280.290:FF:000012">
    <property type="entry name" value="Vacuolar membrane PQ loop repeat protein"/>
    <property type="match status" value="1"/>
</dbReference>
<dbReference type="Proteomes" id="UP000256645">
    <property type="component" value="Unassembled WGS sequence"/>
</dbReference>
<evidence type="ECO:0000256" key="2">
    <source>
        <dbReference type="ARBA" id="ARBA00022692"/>
    </source>
</evidence>
<dbReference type="AlphaFoldDB" id="A0A3D8QK14"/>
<name>A0A3D8QK14_9HELO</name>
<proteinExistence type="inferred from homology"/>
<dbReference type="GO" id="GO:0098852">
    <property type="term" value="C:lytic vacuole membrane"/>
    <property type="evidence" value="ECO:0007669"/>
    <property type="project" value="UniProtKB-ARBA"/>
</dbReference>
<comment type="catalytic activity">
    <reaction evidence="6">
        <text>L-histidine(out) + L-arginine(in) = L-histidine(in) + L-arginine(out)</text>
        <dbReference type="Rhea" id="RHEA:71063"/>
        <dbReference type="ChEBI" id="CHEBI:32682"/>
        <dbReference type="ChEBI" id="CHEBI:57595"/>
    </reaction>
</comment>
<dbReference type="GO" id="GO:0015174">
    <property type="term" value="F:basic amino acid transmembrane transporter activity"/>
    <property type="evidence" value="ECO:0007669"/>
    <property type="project" value="UniProtKB-ARBA"/>
</dbReference>
<keyword evidence="4 8" id="KW-0472">Membrane</keyword>
<dbReference type="FunFam" id="1.20.1280.290:FF:000009">
    <property type="entry name" value="PQ loop repeat family protein"/>
    <property type="match status" value="1"/>
</dbReference>
<keyword evidence="3 8" id="KW-1133">Transmembrane helix</keyword>
<keyword evidence="2 8" id="KW-0812">Transmembrane</keyword>
<evidence type="ECO:0000256" key="4">
    <source>
        <dbReference type="ARBA" id="ARBA00023136"/>
    </source>
</evidence>
<comment type="subcellular location">
    <subcellularLocation>
        <location evidence="1">Membrane</location>
        <topology evidence="1">Multi-pass membrane protein</topology>
    </subcellularLocation>
</comment>